<dbReference type="EMBL" id="JBGNYA010000001">
    <property type="protein sequence ID" value="MFA1612429.1"/>
    <property type="molecule type" value="Genomic_DNA"/>
</dbReference>
<evidence type="ECO:0000313" key="1">
    <source>
        <dbReference type="EMBL" id="MFA1612429.1"/>
    </source>
</evidence>
<comment type="caution">
    <text evidence="1">The sequence shown here is derived from an EMBL/GenBank/DDBJ whole genome shotgun (WGS) entry which is preliminary data.</text>
</comment>
<dbReference type="AlphaFoldDB" id="A0ABD5MFJ7"/>
<name>A0ABD5MFJ7_9EURY</name>
<proteinExistence type="predicted"/>
<reference evidence="1 2" key="1">
    <citation type="submission" date="2024-08" db="EMBL/GenBank/DDBJ databases">
        <title>Halobellus sp. MBLA0158 whole genome sequence.</title>
        <authorList>
            <person name="Hwang C.Y."/>
            <person name="Cho E.-S."/>
            <person name="Seo M.-J."/>
        </authorList>
    </citation>
    <scope>NUCLEOTIDE SEQUENCE [LARGE SCALE GENOMIC DNA]</scope>
    <source>
        <strain evidence="1 2">MBLA0158</strain>
    </source>
</reference>
<dbReference type="RefSeq" id="WP_372391410.1">
    <property type="nucleotide sequence ID" value="NZ_JBGNYA010000001.1"/>
</dbReference>
<gene>
    <name evidence="1" type="ORF">OS889_15645</name>
</gene>
<sequence length="210" mass="24193">MSDSKFRFEPSRFTLCAFLRLDEPSEEELLEILEFIQSISEPSRFSNQIVDINEESVEESVILYAENIPRGPVSLEDVSNSIFIEVDEDTDVHIHIEGDADSTAQCQRFINSIIDEYGELTLSQLNFMLESDINIDKLNIPVDRDSKFKIDGVQLTYDSENYVISRRDEGDKTKISHSIVDDEIVTPDRTEFIAEKREKVQEFSNKLVDQ</sequence>
<dbReference type="Proteomes" id="UP001570511">
    <property type="component" value="Unassembled WGS sequence"/>
</dbReference>
<evidence type="ECO:0000313" key="2">
    <source>
        <dbReference type="Proteomes" id="UP001570511"/>
    </source>
</evidence>
<protein>
    <submittedName>
        <fullName evidence="1">Uncharacterized protein</fullName>
    </submittedName>
</protein>
<organism evidence="1 2">
    <name type="scientific">Halobellus rubicundus</name>
    <dbReference type="NCBI Taxonomy" id="2996466"/>
    <lineage>
        <taxon>Archaea</taxon>
        <taxon>Methanobacteriati</taxon>
        <taxon>Methanobacteriota</taxon>
        <taxon>Stenosarchaea group</taxon>
        <taxon>Halobacteria</taxon>
        <taxon>Halobacteriales</taxon>
        <taxon>Haloferacaceae</taxon>
        <taxon>Halobellus</taxon>
    </lineage>
</organism>
<accession>A0ABD5MFJ7</accession>
<keyword evidence="2" id="KW-1185">Reference proteome</keyword>